<organism evidence="2 3">
    <name type="scientific">Desulfomonile tiedjei (strain ATCC 49306 / DSM 6799 / DCB-1)</name>
    <dbReference type="NCBI Taxonomy" id="706587"/>
    <lineage>
        <taxon>Bacteria</taxon>
        <taxon>Pseudomonadati</taxon>
        <taxon>Thermodesulfobacteriota</taxon>
        <taxon>Desulfomonilia</taxon>
        <taxon>Desulfomonilales</taxon>
        <taxon>Desulfomonilaceae</taxon>
        <taxon>Desulfomonile</taxon>
    </lineage>
</organism>
<dbReference type="SMART" id="SM00849">
    <property type="entry name" value="Lactamase_B"/>
    <property type="match status" value="1"/>
</dbReference>
<dbReference type="AlphaFoldDB" id="I4CD08"/>
<dbReference type="InterPro" id="IPR050855">
    <property type="entry name" value="NDM-1-like"/>
</dbReference>
<sequence>MTIHATDLIEDTLADSGGVREYTLSDSSTRIVRIKTFCPDLIGPGPTNVYLIKNETTVMVDAGIPTKFAKAFFYNLRNQPMPGEVEGLEPNHSENELTDGLEAAGISFSDIKSLLFTHGHPDHFLLARFLLDRTSASISAHILDTPNICNPWSMLYNWVSRQEQMEATGMPRAISAQPGNRDRIFAGLDLESHGLSVPVDEPIFRNQYLEVQGKKIPDIRIQHLPGHSPGSIGAIVGPEHGKKVLLCGDVLLNPITPHPDDLLVYLQTLEELATYDDIELVLPAHGEEITDLKSRVAFLREHHRDRLAFTWEACSTPKSVWDIATTPGYFDTYVDPEKFNFLAGTEALVHMQLLFMVDGLQRFRIEDGVHYFMRNREDFDRVYDRICQLIADKKNKPIMKY</sequence>
<dbReference type="Proteomes" id="UP000006055">
    <property type="component" value="Chromosome"/>
</dbReference>
<dbReference type="HOGENOM" id="CLU_686485_0_0_7"/>
<gene>
    <name evidence="2" type="ordered locus">Desti_4834</name>
</gene>
<keyword evidence="2" id="KW-0378">Hydrolase</keyword>
<dbReference type="GO" id="GO:0016787">
    <property type="term" value="F:hydrolase activity"/>
    <property type="evidence" value="ECO:0007669"/>
    <property type="project" value="UniProtKB-KW"/>
</dbReference>
<dbReference type="PANTHER" id="PTHR42951">
    <property type="entry name" value="METALLO-BETA-LACTAMASE DOMAIN-CONTAINING"/>
    <property type="match status" value="1"/>
</dbReference>
<dbReference type="Pfam" id="PF00753">
    <property type="entry name" value="Lactamase_B"/>
    <property type="match status" value="1"/>
</dbReference>
<keyword evidence="3" id="KW-1185">Reference proteome</keyword>
<dbReference type="STRING" id="706587.Desti_4834"/>
<accession>I4CD08</accession>
<protein>
    <submittedName>
        <fullName evidence="2">Zn-dependent hydrolase, glyoxylase</fullName>
    </submittedName>
</protein>
<dbReference type="eggNOG" id="COG0491">
    <property type="taxonomic scope" value="Bacteria"/>
</dbReference>
<evidence type="ECO:0000313" key="3">
    <source>
        <dbReference type="Proteomes" id="UP000006055"/>
    </source>
</evidence>
<dbReference type="Gene3D" id="3.60.15.10">
    <property type="entry name" value="Ribonuclease Z/Hydroxyacylglutathione hydrolase-like"/>
    <property type="match status" value="1"/>
</dbReference>
<proteinExistence type="predicted"/>
<name>I4CD08_DESTA</name>
<evidence type="ECO:0000313" key="2">
    <source>
        <dbReference type="EMBL" id="AFM27449.1"/>
    </source>
</evidence>
<feature type="domain" description="Metallo-beta-lactamase" evidence="1">
    <location>
        <begin position="46"/>
        <end position="285"/>
    </location>
</feature>
<dbReference type="OrthoDB" id="9802248at2"/>
<reference evidence="3" key="1">
    <citation type="submission" date="2012-06" db="EMBL/GenBank/DDBJ databases">
        <title>Complete sequence of chromosome of Desulfomonile tiedjei DSM 6799.</title>
        <authorList>
            <person name="Lucas S."/>
            <person name="Copeland A."/>
            <person name="Lapidus A."/>
            <person name="Glavina del Rio T."/>
            <person name="Dalin E."/>
            <person name="Tice H."/>
            <person name="Bruce D."/>
            <person name="Goodwin L."/>
            <person name="Pitluck S."/>
            <person name="Peters L."/>
            <person name="Ovchinnikova G."/>
            <person name="Zeytun A."/>
            <person name="Lu M."/>
            <person name="Kyrpides N."/>
            <person name="Mavromatis K."/>
            <person name="Ivanova N."/>
            <person name="Brettin T."/>
            <person name="Detter J.C."/>
            <person name="Han C."/>
            <person name="Larimer F."/>
            <person name="Land M."/>
            <person name="Hauser L."/>
            <person name="Markowitz V."/>
            <person name="Cheng J.-F."/>
            <person name="Hugenholtz P."/>
            <person name="Woyke T."/>
            <person name="Wu D."/>
            <person name="Spring S."/>
            <person name="Schroeder M."/>
            <person name="Brambilla E."/>
            <person name="Klenk H.-P."/>
            <person name="Eisen J.A."/>
        </authorList>
    </citation>
    <scope>NUCLEOTIDE SEQUENCE [LARGE SCALE GENOMIC DNA]</scope>
    <source>
        <strain evidence="3">ATCC 49306 / DSM 6799 / DCB-1</strain>
    </source>
</reference>
<dbReference type="SUPFAM" id="SSF56281">
    <property type="entry name" value="Metallo-hydrolase/oxidoreductase"/>
    <property type="match status" value="1"/>
</dbReference>
<evidence type="ECO:0000259" key="1">
    <source>
        <dbReference type="SMART" id="SM00849"/>
    </source>
</evidence>
<dbReference type="KEGG" id="dti:Desti_4834"/>
<dbReference type="InterPro" id="IPR036866">
    <property type="entry name" value="RibonucZ/Hydroxyglut_hydro"/>
</dbReference>
<dbReference type="EMBL" id="CP003360">
    <property type="protein sequence ID" value="AFM27449.1"/>
    <property type="molecule type" value="Genomic_DNA"/>
</dbReference>
<dbReference type="InterPro" id="IPR001279">
    <property type="entry name" value="Metallo-B-lactamas"/>
</dbReference>
<dbReference type="RefSeq" id="WP_014812556.1">
    <property type="nucleotide sequence ID" value="NC_018025.1"/>
</dbReference>